<protein>
    <submittedName>
        <fullName evidence="8">EamA/RhaT family transporter</fullName>
    </submittedName>
</protein>
<evidence type="ECO:0000256" key="1">
    <source>
        <dbReference type="ARBA" id="ARBA00004141"/>
    </source>
</evidence>
<feature type="transmembrane region" description="Helical" evidence="6">
    <location>
        <begin position="222"/>
        <end position="242"/>
    </location>
</feature>
<keyword evidence="3 6" id="KW-0812">Transmembrane</keyword>
<feature type="transmembrane region" description="Helical" evidence="6">
    <location>
        <begin position="129"/>
        <end position="151"/>
    </location>
</feature>
<keyword evidence="4 6" id="KW-1133">Transmembrane helix</keyword>
<keyword evidence="5 6" id="KW-0472">Membrane</keyword>
<dbReference type="GO" id="GO:0016020">
    <property type="term" value="C:membrane"/>
    <property type="evidence" value="ECO:0007669"/>
    <property type="project" value="UniProtKB-SubCell"/>
</dbReference>
<dbReference type="Proteomes" id="UP000235777">
    <property type="component" value="Unassembled WGS sequence"/>
</dbReference>
<evidence type="ECO:0000259" key="7">
    <source>
        <dbReference type="Pfam" id="PF00892"/>
    </source>
</evidence>
<name>A0A2N7X324_9BURK</name>
<accession>A0A2N7X324</accession>
<dbReference type="InterPro" id="IPR000620">
    <property type="entry name" value="EamA_dom"/>
</dbReference>
<sequence length="321" mass="35023">MRKAVDGRATLMMVALCLTWSLQQVAVKASMADASPILQLALRSGVAALLVWFYARFVARDQWLRRPIRRAAVTTGSLFALEFLLVAEGLNWTSASHMVVFLYTAPMFAALGLHLWLPDERLSRLQWSGLGLAFIGISIAFLVPTLGTGGLARTPAWMLGDLLGLCGGAAWGLTTVAVRTSRLSEAPATQTLFYQLAAAFVILLPAAAVFGEMRFHSTPMVWISLGFQTFIVCFASFLIWFAMLRRYLAARLGVLAFMTPVFGVGWGVVLLHEQLTPAFVVGAVFVFAGLIVVNGHSWLRTLLPHRKAKEERPSEPASSAP</sequence>
<proteinExistence type="inferred from homology"/>
<evidence type="ECO:0000313" key="8">
    <source>
        <dbReference type="EMBL" id="PMS36158.1"/>
    </source>
</evidence>
<dbReference type="SUPFAM" id="SSF103481">
    <property type="entry name" value="Multidrug resistance efflux transporter EmrE"/>
    <property type="match status" value="2"/>
</dbReference>
<comment type="subcellular location">
    <subcellularLocation>
        <location evidence="1">Membrane</location>
        <topology evidence="1">Multi-pass membrane protein</topology>
    </subcellularLocation>
</comment>
<feature type="transmembrane region" description="Helical" evidence="6">
    <location>
        <begin position="42"/>
        <end position="59"/>
    </location>
</feature>
<dbReference type="InterPro" id="IPR037185">
    <property type="entry name" value="EmrE-like"/>
</dbReference>
<evidence type="ECO:0000256" key="5">
    <source>
        <dbReference type="ARBA" id="ARBA00023136"/>
    </source>
</evidence>
<dbReference type="RefSeq" id="WP_018443147.1">
    <property type="nucleotide sequence ID" value="NZ_KB890198.1"/>
</dbReference>
<comment type="similarity">
    <text evidence="2">Belongs to the EamA transporter family.</text>
</comment>
<dbReference type="EMBL" id="PNYC01000008">
    <property type="protein sequence ID" value="PMS36158.1"/>
    <property type="molecule type" value="Genomic_DNA"/>
</dbReference>
<feature type="domain" description="EamA" evidence="7">
    <location>
        <begin position="159"/>
        <end position="294"/>
    </location>
</feature>
<feature type="domain" description="EamA" evidence="7">
    <location>
        <begin position="10"/>
        <end position="141"/>
    </location>
</feature>
<dbReference type="Pfam" id="PF00892">
    <property type="entry name" value="EamA"/>
    <property type="match status" value="2"/>
</dbReference>
<dbReference type="InterPro" id="IPR050638">
    <property type="entry name" value="AA-Vitamin_Transporters"/>
</dbReference>
<dbReference type="PANTHER" id="PTHR32322">
    <property type="entry name" value="INNER MEMBRANE TRANSPORTER"/>
    <property type="match status" value="1"/>
</dbReference>
<dbReference type="PANTHER" id="PTHR32322:SF2">
    <property type="entry name" value="EAMA DOMAIN-CONTAINING PROTEIN"/>
    <property type="match status" value="1"/>
</dbReference>
<evidence type="ECO:0000256" key="3">
    <source>
        <dbReference type="ARBA" id="ARBA00022692"/>
    </source>
</evidence>
<feature type="transmembrane region" description="Helical" evidence="6">
    <location>
        <begin position="278"/>
        <end position="299"/>
    </location>
</feature>
<feature type="transmembrane region" description="Helical" evidence="6">
    <location>
        <begin position="71"/>
        <end position="92"/>
    </location>
</feature>
<feature type="transmembrane region" description="Helical" evidence="6">
    <location>
        <begin position="157"/>
        <end position="180"/>
    </location>
</feature>
<reference evidence="8 9" key="1">
    <citation type="submission" date="2018-01" db="EMBL/GenBank/DDBJ databases">
        <title>Whole genome analyses suggest that Burkholderia sensu lato contains two further novel genera in the rhizoxinica-symbiotica group Mycetohabitans gen. nov., and Trinickia gen. nov.: implications for the evolution of diazotrophy and nodulation in the Burkholderiaceae.</title>
        <authorList>
            <person name="Estrada-de los Santos P."/>
            <person name="Palmer M."/>
            <person name="Chavez-Ramirez B."/>
            <person name="Beukes C."/>
            <person name="Steenkamp E.T."/>
            <person name="Hirsch A.M."/>
            <person name="Manyaka P."/>
            <person name="Maluk M."/>
            <person name="Lafos M."/>
            <person name="Crook M."/>
            <person name="Gross E."/>
            <person name="Simon M.F."/>
            <person name="Bueno dos Reis Junior F."/>
            <person name="Poole P.S."/>
            <person name="Venter S.N."/>
            <person name="James E.K."/>
        </authorList>
    </citation>
    <scope>NUCLEOTIDE SEQUENCE [LARGE SCALE GENOMIC DNA]</scope>
    <source>
        <strain evidence="8 9">JPY 581</strain>
    </source>
</reference>
<evidence type="ECO:0000256" key="6">
    <source>
        <dbReference type="SAM" id="Phobius"/>
    </source>
</evidence>
<feature type="transmembrane region" description="Helical" evidence="6">
    <location>
        <begin position="192"/>
        <end position="210"/>
    </location>
</feature>
<keyword evidence="9" id="KW-1185">Reference proteome</keyword>
<feature type="transmembrane region" description="Helical" evidence="6">
    <location>
        <begin position="98"/>
        <end position="117"/>
    </location>
</feature>
<gene>
    <name evidence="8" type="ORF">C0Z20_15080</name>
</gene>
<organism evidence="8 9">
    <name type="scientific">Trinickia symbiotica</name>
    <dbReference type="NCBI Taxonomy" id="863227"/>
    <lineage>
        <taxon>Bacteria</taxon>
        <taxon>Pseudomonadati</taxon>
        <taxon>Pseudomonadota</taxon>
        <taxon>Betaproteobacteria</taxon>
        <taxon>Burkholderiales</taxon>
        <taxon>Burkholderiaceae</taxon>
        <taxon>Trinickia</taxon>
    </lineage>
</organism>
<evidence type="ECO:0000256" key="4">
    <source>
        <dbReference type="ARBA" id="ARBA00022989"/>
    </source>
</evidence>
<feature type="transmembrane region" description="Helical" evidence="6">
    <location>
        <begin position="254"/>
        <end position="272"/>
    </location>
</feature>
<evidence type="ECO:0000256" key="2">
    <source>
        <dbReference type="ARBA" id="ARBA00007362"/>
    </source>
</evidence>
<dbReference type="AlphaFoldDB" id="A0A2N7X324"/>
<dbReference type="OrthoDB" id="184388at2"/>
<evidence type="ECO:0000313" key="9">
    <source>
        <dbReference type="Proteomes" id="UP000235777"/>
    </source>
</evidence>
<dbReference type="STRING" id="863227.GCA_000373005_04540"/>
<comment type="caution">
    <text evidence="8">The sequence shown here is derived from an EMBL/GenBank/DDBJ whole genome shotgun (WGS) entry which is preliminary data.</text>
</comment>